<proteinExistence type="predicted"/>
<sequence>MPALLTCRFFPPDLSPEDPHDNAHCCPQNTSRSELPANKAMQ</sequence>
<feature type="region of interest" description="Disordered" evidence="1">
    <location>
        <begin position="11"/>
        <end position="42"/>
    </location>
</feature>
<dbReference type="EMBL" id="GBRH01169262">
    <property type="protein sequence ID" value="JAE28634.1"/>
    <property type="molecule type" value="Transcribed_RNA"/>
</dbReference>
<dbReference type="AlphaFoldDB" id="A0A0A9GYM4"/>
<reference evidence="2" key="1">
    <citation type="submission" date="2014-09" db="EMBL/GenBank/DDBJ databases">
        <authorList>
            <person name="Magalhaes I.L.F."/>
            <person name="Oliveira U."/>
            <person name="Santos F.R."/>
            <person name="Vidigal T.H.D.A."/>
            <person name="Brescovit A.D."/>
            <person name="Santos A.J."/>
        </authorList>
    </citation>
    <scope>NUCLEOTIDE SEQUENCE</scope>
    <source>
        <tissue evidence="2">Shoot tissue taken approximately 20 cm above the soil surface</tissue>
    </source>
</reference>
<accession>A0A0A9GYM4</accession>
<evidence type="ECO:0000256" key="1">
    <source>
        <dbReference type="SAM" id="MobiDB-lite"/>
    </source>
</evidence>
<organism evidence="2">
    <name type="scientific">Arundo donax</name>
    <name type="common">Giant reed</name>
    <name type="synonym">Donax arundinaceus</name>
    <dbReference type="NCBI Taxonomy" id="35708"/>
    <lineage>
        <taxon>Eukaryota</taxon>
        <taxon>Viridiplantae</taxon>
        <taxon>Streptophyta</taxon>
        <taxon>Embryophyta</taxon>
        <taxon>Tracheophyta</taxon>
        <taxon>Spermatophyta</taxon>
        <taxon>Magnoliopsida</taxon>
        <taxon>Liliopsida</taxon>
        <taxon>Poales</taxon>
        <taxon>Poaceae</taxon>
        <taxon>PACMAD clade</taxon>
        <taxon>Arundinoideae</taxon>
        <taxon>Arundineae</taxon>
        <taxon>Arundo</taxon>
    </lineage>
</organism>
<protein>
    <submittedName>
        <fullName evidence="2">Uncharacterized protein</fullName>
    </submittedName>
</protein>
<evidence type="ECO:0000313" key="2">
    <source>
        <dbReference type="EMBL" id="JAE28634.1"/>
    </source>
</evidence>
<reference evidence="2" key="2">
    <citation type="journal article" date="2015" name="Data Brief">
        <title>Shoot transcriptome of the giant reed, Arundo donax.</title>
        <authorList>
            <person name="Barrero R.A."/>
            <person name="Guerrero F.D."/>
            <person name="Moolhuijzen P."/>
            <person name="Goolsby J.A."/>
            <person name="Tidwell J."/>
            <person name="Bellgard S.E."/>
            <person name="Bellgard M.I."/>
        </authorList>
    </citation>
    <scope>NUCLEOTIDE SEQUENCE</scope>
    <source>
        <tissue evidence="2">Shoot tissue taken approximately 20 cm above the soil surface</tissue>
    </source>
</reference>
<name>A0A0A9GYM4_ARUDO</name>